<name>A0A846QPB3_9BACT</name>
<dbReference type="Gene3D" id="3.10.590.10">
    <property type="entry name" value="ph1033 like domains"/>
    <property type="match status" value="1"/>
</dbReference>
<dbReference type="InterPro" id="IPR052181">
    <property type="entry name" value="5hmC_binding"/>
</dbReference>
<comment type="caution">
    <text evidence="2">The sequence shown here is derived from an EMBL/GenBank/DDBJ whole genome shotgun (WGS) entry which is preliminary data.</text>
</comment>
<feature type="domain" description="EVE" evidence="1">
    <location>
        <begin position="4"/>
        <end position="151"/>
    </location>
</feature>
<keyword evidence="3" id="KW-1185">Reference proteome</keyword>
<dbReference type="EMBL" id="JAATJA010000003">
    <property type="protein sequence ID" value="NJB69007.1"/>
    <property type="molecule type" value="Genomic_DNA"/>
</dbReference>
<gene>
    <name evidence="2" type="ORF">GGQ74_002701</name>
</gene>
<dbReference type="InterPro" id="IPR047197">
    <property type="entry name" value="THYN1-like_EVE"/>
</dbReference>
<evidence type="ECO:0000313" key="2">
    <source>
        <dbReference type="EMBL" id="NJB69007.1"/>
    </source>
</evidence>
<dbReference type="Pfam" id="PF01878">
    <property type="entry name" value="EVE"/>
    <property type="match status" value="1"/>
</dbReference>
<organism evidence="2 3">
    <name type="scientific">Desulfobaculum xiamenense</name>
    <dbReference type="NCBI Taxonomy" id="995050"/>
    <lineage>
        <taxon>Bacteria</taxon>
        <taxon>Pseudomonadati</taxon>
        <taxon>Thermodesulfobacteriota</taxon>
        <taxon>Desulfovibrionia</taxon>
        <taxon>Desulfovibrionales</taxon>
        <taxon>Desulfovibrionaceae</taxon>
        <taxon>Desulfobaculum</taxon>
    </lineage>
</organism>
<dbReference type="Proteomes" id="UP000580856">
    <property type="component" value="Unassembled WGS sequence"/>
</dbReference>
<dbReference type="SUPFAM" id="SSF88697">
    <property type="entry name" value="PUA domain-like"/>
    <property type="match status" value="1"/>
</dbReference>
<evidence type="ECO:0000313" key="3">
    <source>
        <dbReference type="Proteomes" id="UP000580856"/>
    </source>
</evidence>
<dbReference type="PANTHER" id="PTHR14087:SF7">
    <property type="entry name" value="THYMOCYTE NUCLEAR PROTEIN 1"/>
    <property type="match status" value="1"/>
</dbReference>
<proteinExistence type="predicted"/>
<accession>A0A846QPB3</accession>
<dbReference type="PANTHER" id="PTHR14087">
    <property type="entry name" value="THYMOCYTE NUCLEAR PROTEIN 1"/>
    <property type="match status" value="1"/>
</dbReference>
<dbReference type="InterPro" id="IPR015947">
    <property type="entry name" value="PUA-like_sf"/>
</dbReference>
<reference evidence="2 3" key="1">
    <citation type="submission" date="2020-03" db="EMBL/GenBank/DDBJ databases">
        <title>Genomic Encyclopedia of Type Strains, Phase IV (KMG-IV): sequencing the most valuable type-strain genomes for metagenomic binning, comparative biology and taxonomic classification.</title>
        <authorList>
            <person name="Goeker M."/>
        </authorList>
    </citation>
    <scope>NUCLEOTIDE SEQUENCE [LARGE SCALE GENOMIC DNA]</scope>
    <source>
        <strain evidence="2 3">DSM 24233</strain>
    </source>
</reference>
<sequence>MARRYWLLKSEPGAYSIDDLAAEPGGVGAWDGVRNYQARNILRDKMRVGDLALFYHSVTAPGVVGVAEVVREGYPDHTAQDPTAAHYDPRSTPENPVWYMVDVRLVCRFSRSLSLKFLRTVAGLENMELLRKGSRLSVQPVSPEEFSIILDLSGENVPL</sequence>
<dbReference type="RefSeq" id="WP_167942097.1">
    <property type="nucleotide sequence ID" value="NZ_JAATJA010000003.1"/>
</dbReference>
<protein>
    <submittedName>
        <fullName evidence="2">Putative RNA-binding protein with PUA-like domain</fullName>
    </submittedName>
</protein>
<dbReference type="AlphaFoldDB" id="A0A846QPB3"/>
<evidence type="ECO:0000259" key="1">
    <source>
        <dbReference type="Pfam" id="PF01878"/>
    </source>
</evidence>
<dbReference type="CDD" id="cd21133">
    <property type="entry name" value="EVE"/>
    <property type="match status" value="1"/>
</dbReference>
<dbReference type="InterPro" id="IPR002740">
    <property type="entry name" value="EVE_domain"/>
</dbReference>